<dbReference type="InterPro" id="IPR017871">
    <property type="entry name" value="ABC_transporter-like_CS"/>
</dbReference>
<proteinExistence type="predicted"/>
<dbReference type="InterPro" id="IPR050352">
    <property type="entry name" value="ABCG_transporters"/>
</dbReference>
<organism evidence="10 11">
    <name type="scientific">Phytophthora nicotianae</name>
    <name type="common">Potato buckeye rot agent</name>
    <name type="synonym">Phytophthora parasitica</name>
    <dbReference type="NCBI Taxonomy" id="4792"/>
    <lineage>
        <taxon>Eukaryota</taxon>
        <taxon>Sar</taxon>
        <taxon>Stramenopiles</taxon>
        <taxon>Oomycota</taxon>
        <taxon>Peronosporomycetes</taxon>
        <taxon>Peronosporales</taxon>
        <taxon>Peronosporaceae</taxon>
        <taxon>Phytophthora</taxon>
    </lineage>
</organism>
<dbReference type="STRING" id="4790.A0A0W8DUS1"/>
<evidence type="ECO:0000256" key="1">
    <source>
        <dbReference type="ARBA" id="ARBA00004141"/>
    </source>
</evidence>
<feature type="transmembrane region" description="Helical" evidence="8">
    <location>
        <begin position="949"/>
        <end position="972"/>
    </location>
</feature>
<name>A0A0W8DUS1_PHYNI</name>
<comment type="caution">
    <text evidence="10">The sequence shown here is derived from an EMBL/GenBank/DDBJ whole genome shotgun (WGS) entry which is preliminary data.</text>
</comment>
<dbReference type="Gene3D" id="3.40.50.300">
    <property type="entry name" value="P-loop containing nucleotide triphosphate hydrolases"/>
    <property type="match status" value="2"/>
</dbReference>
<dbReference type="OrthoDB" id="66620at2759"/>
<feature type="domain" description="ABC transporter" evidence="9">
    <location>
        <begin position="44"/>
        <end position="303"/>
    </location>
</feature>
<dbReference type="SMART" id="SM00382">
    <property type="entry name" value="AAA"/>
    <property type="match status" value="2"/>
</dbReference>
<evidence type="ECO:0000256" key="7">
    <source>
        <dbReference type="ARBA" id="ARBA00023136"/>
    </source>
</evidence>
<protein>
    <submittedName>
        <fullName evidence="10">ATP-binding Cassette (ABC) Superfamily</fullName>
    </submittedName>
</protein>
<evidence type="ECO:0000256" key="4">
    <source>
        <dbReference type="ARBA" id="ARBA00022741"/>
    </source>
</evidence>
<feature type="transmembrane region" description="Helical" evidence="8">
    <location>
        <begin position="430"/>
        <end position="452"/>
    </location>
</feature>
<feature type="transmembrane region" description="Helical" evidence="8">
    <location>
        <begin position="1148"/>
        <end position="1169"/>
    </location>
</feature>
<dbReference type="PROSITE" id="PS50893">
    <property type="entry name" value="ABC_TRANSPORTER_2"/>
    <property type="match status" value="2"/>
</dbReference>
<dbReference type="Pfam" id="PF01061">
    <property type="entry name" value="ABC2_membrane"/>
    <property type="match status" value="2"/>
</dbReference>
<keyword evidence="2" id="KW-0813">Transport</keyword>
<dbReference type="InterPro" id="IPR027417">
    <property type="entry name" value="P-loop_NTPase"/>
</dbReference>
<feature type="domain" description="ABC transporter" evidence="9">
    <location>
        <begin position="588"/>
        <end position="834"/>
    </location>
</feature>
<dbReference type="PANTHER" id="PTHR48041">
    <property type="entry name" value="ABC TRANSPORTER G FAMILY MEMBER 28"/>
    <property type="match status" value="1"/>
</dbReference>
<reference evidence="10 11" key="1">
    <citation type="submission" date="2015-11" db="EMBL/GenBank/DDBJ databases">
        <title>Genomes and virulence difference between two physiological races of Phytophthora nicotianae.</title>
        <authorList>
            <person name="Liu H."/>
            <person name="Ma X."/>
            <person name="Yu H."/>
            <person name="Fang D."/>
            <person name="Li Y."/>
            <person name="Wang X."/>
            <person name="Wang W."/>
            <person name="Dong Y."/>
            <person name="Xiao B."/>
        </authorList>
    </citation>
    <scope>NUCLEOTIDE SEQUENCE [LARGE SCALE GENOMIC DNA]</scope>
    <source>
        <strain evidence="11">race 0</strain>
    </source>
</reference>
<feature type="transmembrane region" description="Helical" evidence="8">
    <location>
        <begin position="916"/>
        <end position="937"/>
    </location>
</feature>
<dbReference type="InterPro" id="IPR043926">
    <property type="entry name" value="ABCG_dom"/>
</dbReference>
<evidence type="ECO:0000259" key="9">
    <source>
        <dbReference type="PROSITE" id="PS50893"/>
    </source>
</evidence>
<keyword evidence="6 8" id="KW-1133">Transmembrane helix</keyword>
<dbReference type="GO" id="GO:0016887">
    <property type="term" value="F:ATP hydrolysis activity"/>
    <property type="evidence" value="ECO:0007669"/>
    <property type="project" value="InterPro"/>
</dbReference>
<feature type="transmembrane region" description="Helical" evidence="8">
    <location>
        <begin position="1006"/>
        <end position="1024"/>
    </location>
</feature>
<feature type="transmembrane region" description="Helical" evidence="8">
    <location>
        <begin position="402"/>
        <end position="423"/>
    </location>
</feature>
<sequence>MASTPLHFDSEAPDHHFIQVETPKVHPTQRNRKMQYHEAPKFTLQWRNLSLKAAVTNPQTKEIEDKVILSNVSGTAKPGELLVIMGPSGAGKSSLLDCISGRNKAVEGEIVLNGQPWSDATKRLASYVMQDDLFYQTITVKEHLVFQAKLRMGKTFTEQQYMKRVDEVMEQLGLMKCRDTLIGGVSLRGISGGERKRLSFATEILTNPSILFVDEPTSVMDKATDEAGVARVEGLKVEWLKHQTLPQIDHEDVHARESDGHFEDSRLEWIGQIAVLVQRNVIRFVRDRFAFHAAIFQTLFVSLVVGLIFLQLDLDQDGIQNFTGGFFFLVVNQTFASANPVFISVPMELPIIIREYKAGLYHLFSWYFSKNVSEFPMQILLPILFFVPVYFLMGIGHGFDVFIYMQIIMILVNSCAVGLGYMVSCLSRRVDIAPIIGVVIILPFLLFGGLLINSDDCPDYFVWVQYISPIKYGFEAHMKIFWRQVSSISCEADVENCTALTGDEVLKNYSMEGRSAVVDGAILIAINLGFRAVGFLGLWLNLRSQKSRAARMSTLDQDQAVPDHFVQIETPKPDLDTSFVSETPKFTLQWRNLSLKATVINPRTKQTEEKVILSNVSGTAKPGELLVIMGPSGAGKSSLLDCISGRNKAVEGEIVLNGQPWSDATKRLASYVMQDDLFYQTITVKEHLVFQAKLRMGKTFTEQQYMKRVDEVMEQLGLMKCRDTLIGGVSLRGISGGERKRLSFATEILTNPSILFVDEPTSGLDSFMAETVTEQLQQIARDGRTVIATIHQPSSEMFTLFDQLYLLSDGSPVYQGKALESVDYFASLGYACPALVNPTDYFMKQLVVMDKATDADGVARVEKLKKEWVQHQTLPQIKSPEGNTKLADYQDSRLNFIGQIGVLAHRNVVRFVRDRLGFRAAIFQTLFISLIVGLIYLQLDLDQKGIQNFTGGFFFLIVNQTFGSANPVFISVPMELPIIIREYRAGLYHLFSWYLSKNVSEIPMQILLPIVFFVPAYFLIGIGHGFDVYIYQQIIMILVNSCAVGLGYMVSCLVRRIDIAPIIGMIIILPFLLFGGLLINSDDCPKYFVWIQYISPIKYGFEAIMKIFWEQVPKIACEEAIENCTALTGIDVLKNYSLQSRSALGDGLILLAINIGFRTIGFIGLWLNLRKEG</sequence>
<feature type="transmembrane region" description="Helical" evidence="8">
    <location>
        <begin position="1062"/>
        <end position="1079"/>
    </location>
</feature>
<evidence type="ECO:0000313" key="10">
    <source>
        <dbReference type="EMBL" id="KUG00144.1"/>
    </source>
</evidence>
<feature type="transmembrane region" description="Helical" evidence="8">
    <location>
        <begin position="289"/>
        <end position="310"/>
    </location>
</feature>
<dbReference type="InterPro" id="IPR003593">
    <property type="entry name" value="AAA+_ATPase"/>
</dbReference>
<keyword evidence="3 8" id="KW-0812">Transmembrane</keyword>
<dbReference type="AlphaFoldDB" id="A0A0W8DUS1"/>
<feature type="transmembrane region" description="Helical" evidence="8">
    <location>
        <begin position="521"/>
        <end position="542"/>
    </location>
</feature>
<dbReference type="CDD" id="cd03213">
    <property type="entry name" value="ABCG_EPDR"/>
    <property type="match status" value="1"/>
</dbReference>
<evidence type="ECO:0000256" key="8">
    <source>
        <dbReference type="SAM" id="Phobius"/>
    </source>
</evidence>
<evidence type="ECO:0000256" key="2">
    <source>
        <dbReference type="ARBA" id="ARBA00022448"/>
    </source>
</evidence>
<dbReference type="Proteomes" id="UP000052943">
    <property type="component" value="Unassembled WGS sequence"/>
</dbReference>
<dbReference type="SUPFAM" id="SSF52540">
    <property type="entry name" value="P-loop containing nucleoside triphosphate hydrolases"/>
    <property type="match status" value="2"/>
</dbReference>
<dbReference type="Pfam" id="PF19055">
    <property type="entry name" value="ABC2_membrane_7"/>
    <property type="match status" value="1"/>
</dbReference>
<keyword evidence="4" id="KW-0547">Nucleotide-binding</keyword>
<gene>
    <name evidence="10" type="ORF">AM587_10002086</name>
</gene>
<keyword evidence="5 10" id="KW-0067">ATP-binding</keyword>
<feature type="transmembrane region" description="Helical" evidence="8">
    <location>
        <begin position="322"/>
        <end position="345"/>
    </location>
</feature>
<dbReference type="PANTHER" id="PTHR48041:SF139">
    <property type="entry name" value="PROTEIN SCARLET"/>
    <property type="match status" value="1"/>
</dbReference>
<evidence type="ECO:0000313" key="11">
    <source>
        <dbReference type="Proteomes" id="UP000052943"/>
    </source>
</evidence>
<evidence type="ECO:0000256" key="3">
    <source>
        <dbReference type="ARBA" id="ARBA00022692"/>
    </source>
</evidence>
<evidence type="ECO:0000256" key="6">
    <source>
        <dbReference type="ARBA" id="ARBA00022989"/>
    </source>
</evidence>
<dbReference type="GO" id="GO:0140359">
    <property type="term" value="F:ABC-type transporter activity"/>
    <property type="evidence" value="ECO:0007669"/>
    <property type="project" value="InterPro"/>
</dbReference>
<dbReference type="GO" id="GO:0016020">
    <property type="term" value="C:membrane"/>
    <property type="evidence" value="ECO:0007669"/>
    <property type="project" value="UniProtKB-SubCell"/>
</dbReference>
<dbReference type="PROSITE" id="PS00211">
    <property type="entry name" value="ABC_TRANSPORTER_1"/>
    <property type="match status" value="2"/>
</dbReference>
<feature type="transmembrane region" description="Helical" evidence="8">
    <location>
        <begin position="1030"/>
        <end position="1050"/>
    </location>
</feature>
<dbReference type="FunFam" id="3.40.50.300:FF:001480">
    <property type="entry name" value="ABC transporter"/>
    <property type="match status" value="1"/>
</dbReference>
<dbReference type="Pfam" id="PF00005">
    <property type="entry name" value="ABC_tran"/>
    <property type="match status" value="2"/>
</dbReference>
<dbReference type="InterPro" id="IPR003439">
    <property type="entry name" value="ABC_transporter-like_ATP-bd"/>
</dbReference>
<feature type="transmembrane region" description="Helical" evidence="8">
    <location>
        <begin position="379"/>
        <end position="396"/>
    </location>
</feature>
<dbReference type="GO" id="GO:0005524">
    <property type="term" value="F:ATP binding"/>
    <property type="evidence" value="ECO:0007669"/>
    <property type="project" value="UniProtKB-KW"/>
</dbReference>
<evidence type="ECO:0000256" key="5">
    <source>
        <dbReference type="ARBA" id="ARBA00022840"/>
    </source>
</evidence>
<comment type="subcellular location">
    <subcellularLocation>
        <location evidence="1">Membrane</location>
        <topology evidence="1">Multi-pass membrane protein</topology>
    </subcellularLocation>
</comment>
<dbReference type="EMBL" id="LNFO01000768">
    <property type="protein sequence ID" value="KUG00144.1"/>
    <property type="molecule type" value="Genomic_DNA"/>
</dbReference>
<accession>A0A0W8DUS1</accession>
<keyword evidence="7 8" id="KW-0472">Membrane</keyword>
<dbReference type="InterPro" id="IPR013525">
    <property type="entry name" value="ABC2_TM"/>
</dbReference>